<dbReference type="EMBL" id="KC246787">
    <property type="protein sequence ID" value="AHF24209.1"/>
    <property type="molecule type" value="Genomic_DNA"/>
</dbReference>
<sequence>MEVVGYRSPFYPPSKDYEESEAGIERLMKAIYGDLDPEEIADLKEQRLARMRACREKATKEAQAMLRKAGRPVCRRDMLTAMDSAIMTRVASFEKKADMANAALLLATVICKNILTDGPLHEEA</sequence>
<accession>W0FL70</accession>
<name>W0FL70_9BACT</name>
<reference evidence="1" key="1">
    <citation type="journal article" date="2013" name="PLoS ONE">
        <title>Metagenomic insights into the carbohydrate-active enzymes carried by the microorganisms adhering to solid digesta in the rumen of cows.</title>
        <authorList>
            <person name="Wang L."/>
            <person name="Hatem A."/>
            <person name="Catalyurek U.V."/>
            <person name="Morrison M."/>
            <person name="Yu Z."/>
        </authorList>
    </citation>
    <scope>NUCLEOTIDE SEQUENCE</scope>
</reference>
<protein>
    <submittedName>
        <fullName evidence="1">Uncharacterized protein</fullName>
    </submittedName>
</protein>
<dbReference type="AlphaFoldDB" id="W0FL70"/>
<organism evidence="1">
    <name type="scientific">uncultured bacterium Contig160</name>
    <dbReference type="NCBI Taxonomy" id="1393469"/>
    <lineage>
        <taxon>Bacteria</taxon>
        <taxon>environmental samples</taxon>
    </lineage>
</organism>
<evidence type="ECO:0000313" key="1">
    <source>
        <dbReference type="EMBL" id="AHF24209.1"/>
    </source>
</evidence>
<proteinExistence type="predicted"/>